<dbReference type="GO" id="GO:0016853">
    <property type="term" value="F:isomerase activity"/>
    <property type="evidence" value="ECO:0007669"/>
    <property type="project" value="UniProtKB-KW"/>
</dbReference>
<accession>A0A7X0U770</accession>
<dbReference type="SUPFAM" id="SSF51182">
    <property type="entry name" value="RmlC-like cupins"/>
    <property type="match status" value="1"/>
</dbReference>
<reference evidence="2 3" key="1">
    <citation type="submission" date="2020-08" db="EMBL/GenBank/DDBJ databases">
        <title>Functional genomics of gut bacteria from endangered species of beetles.</title>
        <authorList>
            <person name="Carlos-Shanley C."/>
        </authorList>
    </citation>
    <scope>NUCLEOTIDE SEQUENCE [LARGE SCALE GENOMIC DNA]</scope>
    <source>
        <strain evidence="2 3">S00198</strain>
    </source>
</reference>
<dbReference type="PANTHER" id="PTHR36114:SF1">
    <property type="entry name" value="16.7 KDA PROTEIN IN WHIE LOCUS"/>
    <property type="match status" value="1"/>
</dbReference>
<dbReference type="Proteomes" id="UP000575083">
    <property type="component" value="Unassembled WGS sequence"/>
</dbReference>
<evidence type="ECO:0000259" key="1">
    <source>
        <dbReference type="Pfam" id="PF07883"/>
    </source>
</evidence>
<organism evidence="2 3">
    <name type="scientific">Acidovorax soli</name>
    <dbReference type="NCBI Taxonomy" id="592050"/>
    <lineage>
        <taxon>Bacteria</taxon>
        <taxon>Pseudomonadati</taxon>
        <taxon>Pseudomonadota</taxon>
        <taxon>Betaproteobacteria</taxon>
        <taxon>Burkholderiales</taxon>
        <taxon>Comamonadaceae</taxon>
        <taxon>Acidovorax</taxon>
    </lineage>
</organism>
<dbReference type="CDD" id="cd02226">
    <property type="entry name" value="cupin_YdbB-like"/>
    <property type="match status" value="1"/>
</dbReference>
<name>A0A7X0U770_9BURK</name>
<gene>
    <name evidence="2" type="ORF">HNP48_000516</name>
</gene>
<dbReference type="InterPro" id="IPR013096">
    <property type="entry name" value="Cupin_2"/>
</dbReference>
<dbReference type="AlphaFoldDB" id="A0A7X0U770"/>
<dbReference type="InterPro" id="IPR052044">
    <property type="entry name" value="PKS_Associated_Protein"/>
</dbReference>
<keyword evidence="2" id="KW-0413">Isomerase</keyword>
<protein>
    <submittedName>
        <fullName evidence="2">Mannose-6-phosphate isomerase-like protein (Cupin superfamily)</fullName>
    </submittedName>
</protein>
<evidence type="ECO:0000313" key="2">
    <source>
        <dbReference type="EMBL" id="MBB6557852.1"/>
    </source>
</evidence>
<dbReference type="Gene3D" id="2.60.120.10">
    <property type="entry name" value="Jelly Rolls"/>
    <property type="match status" value="1"/>
</dbReference>
<dbReference type="InterPro" id="IPR014710">
    <property type="entry name" value="RmlC-like_jellyroll"/>
</dbReference>
<proteinExistence type="predicted"/>
<dbReference type="Pfam" id="PF07883">
    <property type="entry name" value="Cupin_2"/>
    <property type="match status" value="1"/>
</dbReference>
<dbReference type="InterPro" id="IPR011051">
    <property type="entry name" value="RmlC_Cupin_sf"/>
</dbReference>
<sequence>MPDTNTPAPTPTAVPAIDLAHKLAQFTEHWAPRTVAEFNGHDIMVAKIAGEYQWHSHPDTDDFFFVLQGVVEIDLPHGAVVTLHPGQLYVVPKGVEHRPRAQGAEAHILLIESTGTPNSGDVATAAPRRLL</sequence>
<dbReference type="EMBL" id="JACHLK010000001">
    <property type="protein sequence ID" value="MBB6557852.1"/>
    <property type="molecule type" value="Genomic_DNA"/>
</dbReference>
<evidence type="ECO:0000313" key="3">
    <source>
        <dbReference type="Proteomes" id="UP000575083"/>
    </source>
</evidence>
<dbReference type="RefSeq" id="WP_184855272.1">
    <property type="nucleotide sequence ID" value="NZ_JACHLK010000001.1"/>
</dbReference>
<comment type="caution">
    <text evidence="2">The sequence shown here is derived from an EMBL/GenBank/DDBJ whole genome shotgun (WGS) entry which is preliminary data.</text>
</comment>
<feature type="domain" description="Cupin type-2" evidence="1">
    <location>
        <begin position="51"/>
        <end position="109"/>
    </location>
</feature>
<dbReference type="PANTHER" id="PTHR36114">
    <property type="entry name" value="16.7 KDA PROTEIN IN WHIE LOCUS"/>
    <property type="match status" value="1"/>
</dbReference>
<keyword evidence="3" id="KW-1185">Reference proteome</keyword>